<feature type="coiled-coil region" evidence="6">
    <location>
        <begin position="240"/>
        <end position="274"/>
    </location>
</feature>
<protein>
    <recommendedName>
        <fullName evidence="9">J domain-containing protein</fullName>
    </recommendedName>
</protein>
<sequence length="331" mass="37949">MAAQRVVLALLVLPWGCGAAQTAGELYCGEQDNCYDLLGVDRSADAATIKKAYRKLALKWHPDKNKQAGAKERFTKISRAHEVLSDDKLRPAYDYGPRLDERRRSESVFGQQGPAIDVRERLRQGEVALSCDCDCGSQWGALALYCSASVRLLAFLPISFRWYYHAVYAPKTPLWAVTTGVLLFFSLLQYINQHWKYNSMMRCIRIFAALADHKDASRVRTLLHSPCRDRYQQKFQKRVNERLEAEIAAHKGKLNKTERDILRQRVEADVIENEVQLSGGDFSKPNFWSLVVFRFALLPVTITRWLCSCAQWHWRFTVKKAGGPESAFRRN</sequence>
<dbReference type="PANTHER" id="PTHR44176">
    <property type="entry name" value="DNAJ HOMOLOG SUBFAMILY C MEMBER 25"/>
    <property type="match status" value="1"/>
</dbReference>
<dbReference type="Gene3D" id="1.10.287.110">
    <property type="entry name" value="DnaJ domain"/>
    <property type="match status" value="1"/>
</dbReference>
<feature type="chain" id="PRO_5046612427" description="J domain-containing protein" evidence="8">
    <location>
        <begin position="20"/>
        <end position="331"/>
    </location>
</feature>
<comment type="subcellular location">
    <subcellularLocation>
        <location evidence="1">Membrane</location>
        <topology evidence="1">Multi-pass membrane protein</topology>
    </subcellularLocation>
</comment>
<feature type="domain" description="J" evidence="9">
    <location>
        <begin position="33"/>
        <end position="97"/>
    </location>
</feature>
<comment type="caution">
    <text evidence="10">The sequence shown here is derived from an EMBL/GenBank/DDBJ whole genome shotgun (WGS) entry which is preliminary data.</text>
</comment>
<keyword evidence="4 7" id="KW-0472">Membrane</keyword>
<evidence type="ECO:0000256" key="3">
    <source>
        <dbReference type="ARBA" id="ARBA00022989"/>
    </source>
</evidence>
<keyword evidence="6" id="KW-0175">Coiled coil</keyword>
<name>A0ABN9WIF0_9DINO</name>
<evidence type="ECO:0000313" key="11">
    <source>
        <dbReference type="Proteomes" id="UP001189429"/>
    </source>
</evidence>
<dbReference type="PRINTS" id="PR00625">
    <property type="entry name" value="JDOMAIN"/>
</dbReference>
<dbReference type="Pfam" id="PF00226">
    <property type="entry name" value="DnaJ"/>
    <property type="match status" value="1"/>
</dbReference>
<dbReference type="PROSITE" id="PS50076">
    <property type="entry name" value="DNAJ_2"/>
    <property type="match status" value="1"/>
</dbReference>
<feature type="transmembrane region" description="Helical" evidence="7">
    <location>
        <begin position="172"/>
        <end position="191"/>
    </location>
</feature>
<organism evidence="10 11">
    <name type="scientific">Prorocentrum cordatum</name>
    <dbReference type="NCBI Taxonomy" id="2364126"/>
    <lineage>
        <taxon>Eukaryota</taxon>
        <taxon>Sar</taxon>
        <taxon>Alveolata</taxon>
        <taxon>Dinophyceae</taxon>
        <taxon>Prorocentrales</taxon>
        <taxon>Prorocentraceae</taxon>
        <taxon>Prorocentrum</taxon>
    </lineage>
</organism>
<dbReference type="CDD" id="cd06257">
    <property type="entry name" value="DnaJ"/>
    <property type="match status" value="1"/>
</dbReference>
<evidence type="ECO:0000256" key="5">
    <source>
        <dbReference type="ARBA" id="ARBA00023186"/>
    </source>
</evidence>
<keyword evidence="2 7" id="KW-0812">Transmembrane</keyword>
<dbReference type="InterPro" id="IPR044632">
    <property type="entry name" value="DNAJC25-like"/>
</dbReference>
<feature type="signal peptide" evidence="8">
    <location>
        <begin position="1"/>
        <end position="19"/>
    </location>
</feature>
<feature type="transmembrane region" description="Helical" evidence="7">
    <location>
        <begin position="139"/>
        <end position="160"/>
    </location>
</feature>
<dbReference type="InterPro" id="IPR018253">
    <property type="entry name" value="DnaJ_domain_CS"/>
</dbReference>
<accession>A0ABN9WIF0</accession>
<keyword evidence="8" id="KW-0732">Signal</keyword>
<evidence type="ECO:0000256" key="7">
    <source>
        <dbReference type="SAM" id="Phobius"/>
    </source>
</evidence>
<dbReference type="PROSITE" id="PS00636">
    <property type="entry name" value="DNAJ_1"/>
    <property type="match status" value="1"/>
</dbReference>
<evidence type="ECO:0000256" key="4">
    <source>
        <dbReference type="ARBA" id="ARBA00023136"/>
    </source>
</evidence>
<keyword evidence="3 7" id="KW-1133">Transmembrane helix</keyword>
<reference evidence="10" key="1">
    <citation type="submission" date="2023-10" db="EMBL/GenBank/DDBJ databases">
        <authorList>
            <person name="Chen Y."/>
            <person name="Shah S."/>
            <person name="Dougan E. K."/>
            <person name="Thang M."/>
            <person name="Chan C."/>
        </authorList>
    </citation>
    <scope>NUCLEOTIDE SEQUENCE [LARGE SCALE GENOMIC DNA]</scope>
</reference>
<dbReference type="PANTHER" id="PTHR44176:SF1">
    <property type="entry name" value="DNAJ HOMOLOG SUBFAMILY C MEMBER 25"/>
    <property type="match status" value="1"/>
</dbReference>
<gene>
    <name evidence="10" type="ORF">PCOR1329_LOCUS67650</name>
</gene>
<keyword evidence="5" id="KW-0143">Chaperone</keyword>
<keyword evidence="11" id="KW-1185">Reference proteome</keyword>
<dbReference type="InterPro" id="IPR001623">
    <property type="entry name" value="DnaJ_domain"/>
</dbReference>
<proteinExistence type="predicted"/>
<evidence type="ECO:0000256" key="1">
    <source>
        <dbReference type="ARBA" id="ARBA00004141"/>
    </source>
</evidence>
<dbReference type="Proteomes" id="UP001189429">
    <property type="component" value="Unassembled WGS sequence"/>
</dbReference>
<evidence type="ECO:0000256" key="8">
    <source>
        <dbReference type="SAM" id="SignalP"/>
    </source>
</evidence>
<evidence type="ECO:0000259" key="9">
    <source>
        <dbReference type="PROSITE" id="PS50076"/>
    </source>
</evidence>
<dbReference type="InterPro" id="IPR036869">
    <property type="entry name" value="J_dom_sf"/>
</dbReference>
<evidence type="ECO:0000313" key="10">
    <source>
        <dbReference type="EMBL" id="CAK0886256.1"/>
    </source>
</evidence>
<dbReference type="SUPFAM" id="SSF46565">
    <property type="entry name" value="Chaperone J-domain"/>
    <property type="match status" value="1"/>
</dbReference>
<dbReference type="EMBL" id="CAUYUJ010018779">
    <property type="protein sequence ID" value="CAK0886256.1"/>
    <property type="molecule type" value="Genomic_DNA"/>
</dbReference>
<dbReference type="SMART" id="SM00271">
    <property type="entry name" value="DnaJ"/>
    <property type="match status" value="1"/>
</dbReference>
<evidence type="ECO:0000256" key="2">
    <source>
        <dbReference type="ARBA" id="ARBA00022692"/>
    </source>
</evidence>
<evidence type="ECO:0000256" key="6">
    <source>
        <dbReference type="SAM" id="Coils"/>
    </source>
</evidence>